<evidence type="ECO:0000313" key="2">
    <source>
        <dbReference type="Proteomes" id="UP000233469"/>
    </source>
</evidence>
<accession>A0A2N1N7U1</accession>
<reference evidence="1 2" key="2">
    <citation type="submission" date="2017-10" db="EMBL/GenBank/DDBJ databases">
        <title>Extensive intraspecific genome diversity in a model arbuscular mycorrhizal fungus.</title>
        <authorList>
            <person name="Chen E.C.H."/>
            <person name="Morin E."/>
            <person name="Baudet D."/>
            <person name="Noel J."/>
            <person name="Ndikumana S."/>
            <person name="Charron P."/>
            <person name="St-Onge C."/>
            <person name="Giorgi J."/>
            <person name="Grigoriev I.V."/>
            <person name="Roux C."/>
            <person name="Martin F.M."/>
            <person name="Corradi N."/>
        </authorList>
    </citation>
    <scope>NUCLEOTIDE SEQUENCE [LARGE SCALE GENOMIC DNA]</scope>
    <source>
        <strain evidence="1 2">C2</strain>
    </source>
</reference>
<dbReference type="VEuPathDB" id="FungiDB:FUN_022656"/>
<comment type="caution">
    <text evidence="1">The sequence shown here is derived from an EMBL/GenBank/DDBJ whole genome shotgun (WGS) entry which is preliminary data.</text>
</comment>
<organism evidence="1 2">
    <name type="scientific">Rhizophagus irregularis</name>
    <dbReference type="NCBI Taxonomy" id="588596"/>
    <lineage>
        <taxon>Eukaryota</taxon>
        <taxon>Fungi</taxon>
        <taxon>Fungi incertae sedis</taxon>
        <taxon>Mucoromycota</taxon>
        <taxon>Glomeromycotina</taxon>
        <taxon>Glomeromycetes</taxon>
        <taxon>Glomerales</taxon>
        <taxon>Glomeraceae</taxon>
        <taxon>Rhizophagus</taxon>
    </lineage>
</organism>
<dbReference type="Proteomes" id="UP000233469">
    <property type="component" value="Unassembled WGS sequence"/>
</dbReference>
<evidence type="ECO:0000313" key="1">
    <source>
        <dbReference type="EMBL" id="PKK69890.1"/>
    </source>
</evidence>
<gene>
    <name evidence="1" type="ORF">RhiirC2_780440</name>
</gene>
<proteinExistence type="predicted"/>
<name>A0A2N1N7U1_9GLOM</name>
<sequence length="269" mass="31443">MEETSNGSLLPAKWVTIQEKEFEDFLSSLEVSACPGTHLEDDGDFKEFINIFIIYVCLYYNERNHVKKKEEKIVIKRQKTSDSESVDVEIINFKKVKTKTPKTLDPDDSHNLIFAYLFSGVFRRSSTSKRARPLKLREKYHCFLYQFPCIIKDGMHKKLTCAHLELWSTEIIKGFTTIDKPPTYQIFVFDKKKAFLLSIFKSIQIATNTNVNVNNTHINVKENISIQDFFENLDKKFGDKVFSVYLKNFSDQRIEVQHIPELGDEEFLV</sequence>
<dbReference type="AlphaFoldDB" id="A0A2N1N7U1"/>
<dbReference type="EMBL" id="LLXL01000678">
    <property type="protein sequence ID" value="PKK69890.1"/>
    <property type="molecule type" value="Genomic_DNA"/>
</dbReference>
<reference evidence="1 2" key="1">
    <citation type="submission" date="2016-04" db="EMBL/GenBank/DDBJ databases">
        <title>Genome analyses suggest a sexual origin of heterokaryosis in a supposedly ancient asexual fungus.</title>
        <authorList>
            <person name="Ropars J."/>
            <person name="Sedzielewska K."/>
            <person name="Noel J."/>
            <person name="Charron P."/>
            <person name="Farinelli L."/>
            <person name="Marton T."/>
            <person name="Kruger M."/>
            <person name="Pelin A."/>
            <person name="Brachmann A."/>
            <person name="Corradi N."/>
        </authorList>
    </citation>
    <scope>NUCLEOTIDE SEQUENCE [LARGE SCALE GENOMIC DNA]</scope>
    <source>
        <strain evidence="1 2">C2</strain>
    </source>
</reference>
<dbReference type="VEuPathDB" id="FungiDB:RhiirFUN_025333"/>
<protein>
    <submittedName>
        <fullName evidence="1">Uncharacterized protein</fullName>
    </submittedName>
</protein>